<dbReference type="Gene3D" id="1.10.10.60">
    <property type="entry name" value="Homeodomain-like"/>
    <property type="match status" value="1"/>
</dbReference>
<dbReference type="PANTHER" id="PTHR30055:SF211">
    <property type="entry name" value="TRANSCRIPTIONAL REGULATOR, TETR FAMILY"/>
    <property type="match status" value="1"/>
</dbReference>
<dbReference type="Proteomes" id="UP000440224">
    <property type="component" value="Unassembled WGS sequence"/>
</dbReference>
<feature type="domain" description="HTH tetR-type" evidence="6">
    <location>
        <begin position="4"/>
        <end position="64"/>
    </location>
</feature>
<feature type="compositionally biased region" description="Basic residues" evidence="5">
    <location>
        <begin position="205"/>
        <end position="217"/>
    </location>
</feature>
<keyword evidence="1" id="KW-0805">Transcription regulation</keyword>
<dbReference type="FunFam" id="1.10.10.60:FF:000141">
    <property type="entry name" value="TetR family transcriptional regulator"/>
    <property type="match status" value="1"/>
</dbReference>
<dbReference type="InterPro" id="IPR009057">
    <property type="entry name" value="Homeodomain-like_sf"/>
</dbReference>
<feature type="DNA-binding region" description="H-T-H motif" evidence="4">
    <location>
        <begin position="27"/>
        <end position="46"/>
    </location>
</feature>
<dbReference type="PROSITE" id="PS50977">
    <property type="entry name" value="HTH_TETR_2"/>
    <property type="match status" value="1"/>
</dbReference>
<evidence type="ECO:0000256" key="2">
    <source>
        <dbReference type="ARBA" id="ARBA00023125"/>
    </source>
</evidence>
<gene>
    <name evidence="7" type="ORF">GF068_31650</name>
</gene>
<dbReference type="OrthoDB" id="9809994at2"/>
<dbReference type="InterPro" id="IPR001647">
    <property type="entry name" value="HTH_TetR"/>
</dbReference>
<feature type="region of interest" description="Disordered" evidence="5">
    <location>
        <begin position="196"/>
        <end position="217"/>
    </location>
</feature>
<dbReference type="SUPFAM" id="SSF48498">
    <property type="entry name" value="Tetracyclin repressor-like, C-terminal domain"/>
    <property type="match status" value="1"/>
</dbReference>
<dbReference type="GO" id="GO:0000976">
    <property type="term" value="F:transcription cis-regulatory region binding"/>
    <property type="evidence" value="ECO:0007669"/>
    <property type="project" value="TreeGrafter"/>
</dbReference>
<accession>A0A6N7Q1G4</accession>
<dbReference type="Gene3D" id="1.10.357.10">
    <property type="entry name" value="Tetracycline Repressor, domain 2"/>
    <property type="match status" value="1"/>
</dbReference>
<dbReference type="SUPFAM" id="SSF46689">
    <property type="entry name" value="Homeodomain-like"/>
    <property type="match status" value="1"/>
</dbReference>
<evidence type="ECO:0000313" key="8">
    <source>
        <dbReference type="Proteomes" id="UP000440224"/>
    </source>
</evidence>
<evidence type="ECO:0000256" key="4">
    <source>
        <dbReference type="PROSITE-ProRule" id="PRU00335"/>
    </source>
</evidence>
<dbReference type="InterPro" id="IPR050109">
    <property type="entry name" value="HTH-type_TetR-like_transc_reg"/>
</dbReference>
<sequence>MDKAERRLELLRAARDVFATKGYHAAKVDDIVARASVAKGTFYLYFPDKRSVFVELVDGLFSRLGSAILKVDVRADIEAQIKHNIRGIVAVLLDDPALTQLLLSFAPGLDPAFAAKIRSFYDGVKTLLRLSLDEGQRLGIVAEGDTSIFATFTIGALKEIFTESTDRGQAWPREQLVDQLFGLLQRGYLRIDHALEAPAEAPPKPAKRPRKRRPASA</sequence>
<evidence type="ECO:0000256" key="1">
    <source>
        <dbReference type="ARBA" id="ARBA00023015"/>
    </source>
</evidence>
<evidence type="ECO:0000256" key="3">
    <source>
        <dbReference type="ARBA" id="ARBA00023163"/>
    </source>
</evidence>
<dbReference type="AlphaFoldDB" id="A0A6N7Q1G4"/>
<dbReference type="PRINTS" id="PR00455">
    <property type="entry name" value="HTHTETR"/>
</dbReference>
<name>A0A6N7Q1G4_9BACT</name>
<dbReference type="PANTHER" id="PTHR30055">
    <property type="entry name" value="HTH-TYPE TRANSCRIPTIONAL REGULATOR RUTR"/>
    <property type="match status" value="1"/>
</dbReference>
<dbReference type="EMBL" id="WJIE01000011">
    <property type="protein sequence ID" value="MRG96445.1"/>
    <property type="molecule type" value="Genomic_DNA"/>
</dbReference>
<keyword evidence="2 4" id="KW-0238">DNA-binding</keyword>
<organism evidence="7 8">
    <name type="scientific">Polyangium spumosum</name>
    <dbReference type="NCBI Taxonomy" id="889282"/>
    <lineage>
        <taxon>Bacteria</taxon>
        <taxon>Pseudomonadati</taxon>
        <taxon>Myxococcota</taxon>
        <taxon>Polyangia</taxon>
        <taxon>Polyangiales</taxon>
        <taxon>Polyangiaceae</taxon>
        <taxon>Polyangium</taxon>
    </lineage>
</organism>
<dbReference type="GO" id="GO:0003700">
    <property type="term" value="F:DNA-binding transcription factor activity"/>
    <property type="evidence" value="ECO:0007669"/>
    <property type="project" value="TreeGrafter"/>
</dbReference>
<protein>
    <submittedName>
        <fullName evidence="7">TetR family transcriptional regulator</fullName>
    </submittedName>
</protein>
<dbReference type="Pfam" id="PF00440">
    <property type="entry name" value="TetR_N"/>
    <property type="match status" value="1"/>
</dbReference>
<keyword evidence="3" id="KW-0804">Transcription</keyword>
<dbReference type="InterPro" id="IPR036271">
    <property type="entry name" value="Tet_transcr_reg_TetR-rel_C_sf"/>
</dbReference>
<proteinExistence type="predicted"/>
<comment type="caution">
    <text evidence="7">The sequence shown here is derived from an EMBL/GenBank/DDBJ whole genome shotgun (WGS) entry which is preliminary data.</text>
</comment>
<evidence type="ECO:0000259" key="6">
    <source>
        <dbReference type="PROSITE" id="PS50977"/>
    </source>
</evidence>
<evidence type="ECO:0000313" key="7">
    <source>
        <dbReference type="EMBL" id="MRG96445.1"/>
    </source>
</evidence>
<reference evidence="7 8" key="1">
    <citation type="submission" date="2019-10" db="EMBL/GenBank/DDBJ databases">
        <title>A soil myxobacterium in the family Polyangiaceae.</title>
        <authorList>
            <person name="Li Y."/>
            <person name="Wang J."/>
        </authorList>
    </citation>
    <scope>NUCLEOTIDE SEQUENCE [LARGE SCALE GENOMIC DNA]</scope>
    <source>
        <strain evidence="7 8">DSM 14734</strain>
    </source>
</reference>
<evidence type="ECO:0000256" key="5">
    <source>
        <dbReference type="SAM" id="MobiDB-lite"/>
    </source>
</evidence>
<keyword evidence="8" id="KW-1185">Reference proteome</keyword>